<proteinExistence type="predicted"/>
<gene>
    <name evidence="1" type="ORF">Lqui_1693</name>
</gene>
<dbReference type="RefSeq" id="WP_058507786.1">
    <property type="nucleotide sequence ID" value="NZ_CAAAIK010000001.1"/>
</dbReference>
<name>A0A0W0Y0X6_9GAMM</name>
<keyword evidence="2" id="KW-1185">Reference proteome</keyword>
<dbReference type="Gene3D" id="3.30.1370.120">
    <property type="match status" value="1"/>
</dbReference>
<accession>A0A0W0Y0X6</accession>
<organism evidence="1 2">
    <name type="scientific">Legionella quinlivanii</name>
    <dbReference type="NCBI Taxonomy" id="45073"/>
    <lineage>
        <taxon>Bacteria</taxon>
        <taxon>Pseudomonadati</taxon>
        <taxon>Pseudomonadota</taxon>
        <taxon>Gammaproteobacteria</taxon>
        <taxon>Legionellales</taxon>
        <taxon>Legionellaceae</taxon>
        <taxon>Legionella</taxon>
    </lineage>
</organism>
<dbReference type="STRING" id="45073.Lqui_1693"/>
<evidence type="ECO:0000313" key="2">
    <source>
        <dbReference type="Proteomes" id="UP000054618"/>
    </source>
</evidence>
<dbReference type="Proteomes" id="UP000054618">
    <property type="component" value="Unassembled WGS sequence"/>
</dbReference>
<dbReference type="AlphaFoldDB" id="A0A0W0Y0X6"/>
<dbReference type="InterPro" id="IPR038591">
    <property type="entry name" value="NolW-like_sf"/>
</dbReference>
<sequence>MRRLIWTLWFFTGSLFAAEMVTKVINLHYQQADNVIQLIQPLLSQGEAVSGSGQTLILKVTPDTLTQLRGVLHKLDQPPVTFEIAVFQGDPDWLSTQNSNTISISTSSNQNQQRYQSVKVMNGESAFISTGEDQPVISNVGIGFWSAGVSYDRRLVQTGLMVEPLLQGQKVRLSVKRIREQDTQTSDQSFNQQQVMTTVMLPLNEWVPLGTAQGEPAADQNTEVIRAGTPFTQNSTLYIKVKVVSKSSSGIEK</sequence>
<dbReference type="EMBL" id="LNYS01000008">
    <property type="protein sequence ID" value="KTD50368.1"/>
    <property type="molecule type" value="Genomic_DNA"/>
</dbReference>
<dbReference type="PATRIC" id="fig|45073.5.peg.1788"/>
<reference evidence="1 2" key="1">
    <citation type="submission" date="2015-11" db="EMBL/GenBank/DDBJ databases">
        <title>Genomic analysis of 38 Legionella species identifies large and diverse effector repertoires.</title>
        <authorList>
            <person name="Burstein D."/>
            <person name="Amaro F."/>
            <person name="Zusman T."/>
            <person name="Lifshitz Z."/>
            <person name="Cohen O."/>
            <person name="Gilbert J.A."/>
            <person name="Pupko T."/>
            <person name="Shuman H.A."/>
            <person name="Segal G."/>
        </authorList>
    </citation>
    <scope>NUCLEOTIDE SEQUENCE [LARGE SCALE GENOMIC DNA]</scope>
    <source>
        <strain evidence="1 2">CDC#1442-AUS-E</strain>
    </source>
</reference>
<dbReference type="OrthoDB" id="5644460at2"/>
<evidence type="ECO:0000313" key="1">
    <source>
        <dbReference type="EMBL" id="KTD50368.1"/>
    </source>
</evidence>
<protein>
    <submittedName>
        <fullName evidence="1">Type II/III secretion system protein</fullName>
    </submittedName>
</protein>
<comment type="caution">
    <text evidence="1">The sequence shown here is derived from an EMBL/GenBank/DDBJ whole genome shotgun (WGS) entry which is preliminary data.</text>
</comment>